<evidence type="ECO:0000313" key="2">
    <source>
        <dbReference type="EMBL" id="VTJ65237.1"/>
    </source>
</evidence>
<protein>
    <submittedName>
        <fullName evidence="2">Uncharacterized protein</fullName>
    </submittedName>
</protein>
<dbReference type="Proteomes" id="UP000335636">
    <property type="component" value="Unassembled WGS sequence"/>
</dbReference>
<organism evidence="2 3">
    <name type="scientific">Marmota monax</name>
    <name type="common">Woodchuck</name>
    <dbReference type="NCBI Taxonomy" id="9995"/>
    <lineage>
        <taxon>Eukaryota</taxon>
        <taxon>Metazoa</taxon>
        <taxon>Chordata</taxon>
        <taxon>Craniata</taxon>
        <taxon>Vertebrata</taxon>
        <taxon>Euteleostomi</taxon>
        <taxon>Mammalia</taxon>
        <taxon>Eutheria</taxon>
        <taxon>Euarchontoglires</taxon>
        <taxon>Glires</taxon>
        <taxon>Rodentia</taxon>
        <taxon>Sciuromorpha</taxon>
        <taxon>Sciuridae</taxon>
        <taxon>Xerinae</taxon>
        <taxon>Marmotini</taxon>
        <taxon>Marmota</taxon>
    </lineage>
</organism>
<evidence type="ECO:0000313" key="1">
    <source>
        <dbReference type="EMBL" id="KAF7478039.1"/>
    </source>
</evidence>
<dbReference type="EMBL" id="CABDUW010000299">
    <property type="protein sequence ID" value="VTJ65237.1"/>
    <property type="molecule type" value="Genomic_DNA"/>
</dbReference>
<dbReference type="EMBL" id="WJEC01001756">
    <property type="protein sequence ID" value="KAF7478039.1"/>
    <property type="molecule type" value="Genomic_DNA"/>
</dbReference>
<sequence length="104" mass="10972">MTAQSREVQGEGLRLGLGLPEVATSVLEFQEPTDNAEAAHVSVEQTEEVAEEEQADEMIDQVTEIRVAASGDGVLAEGSGEIPGPWVREVVGPDLLQIKAECAG</sequence>
<reference evidence="2 3" key="1">
    <citation type="submission" date="2019-04" db="EMBL/GenBank/DDBJ databases">
        <authorList>
            <person name="Alioto T."/>
            <person name="Alioto T."/>
        </authorList>
    </citation>
    <scope>NUCLEOTIDE SEQUENCE [LARGE SCALE GENOMIC DNA]</scope>
</reference>
<gene>
    <name evidence="1" type="ORF">GHT09_010895</name>
    <name evidence="2" type="ORF">MONAX_5E044453</name>
</gene>
<reference evidence="1" key="2">
    <citation type="submission" date="2020-08" db="EMBL/GenBank/DDBJ databases">
        <authorList>
            <person name="Shumante A."/>
            <person name="Zimin A.V."/>
            <person name="Puiu D."/>
            <person name="Salzberg S.L."/>
        </authorList>
    </citation>
    <scope>NUCLEOTIDE SEQUENCE</scope>
    <source>
        <strain evidence="1">WC2-LM</strain>
        <tissue evidence="1">Liver</tissue>
    </source>
</reference>
<dbReference type="AlphaFoldDB" id="A0A5E4B691"/>
<proteinExistence type="predicted"/>
<dbReference type="Proteomes" id="UP000662637">
    <property type="component" value="Unassembled WGS sequence"/>
</dbReference>
<keyword evidence="3" id="KW-1185">Reference proteome</keyword>
<accession>A0A5E4B691</accession>
<evidence type="ECO:0000313" key="3">
    <source>
        <dbReference type="Proteomes" id="UP000335636"/>
    </source>
</evidence>
<name>A0A5E4B691_MARMO</name>